<dbReference type="Gene3D" id="3.30.110.20">
    <property type="entry name" value="Alba-like domain"/>
    <property type="match status" value="1"/>
</dbReference>
<comment type="subcellular location">
    <subcellularLocation>
        <location evidence="1">Nucleus</location>
    </subcellularLocation>
</comment>
<dbReference type="AlphaFoldDB" id="A0A6A5QI30"/>
<dbReference type="GO" id="GO:0005655">
    <property type="term" value="C:nucleolar ribonuclease P complex"/>
    <property type="evidence" value="ECO:0007669"/>
    <property type="project" value="InterPro"/>
</dbReference>
<reference evidence="5" key="1">
    <citation type="journal article" date="2020" name="Stud. Mycol.">
        <title>101 Dothideomycetes genomes: a test case for predicting lifestyles and emergence of pathogens.</title>
        <authorList>
            <person name="Haridas S."/>
            <person name="Albert R."/>
            <person name="Binder M."/>
            <person name="Bloem J."/>
            <person name="Labutti K."/>
            <person name="Salamov A."/>
            <person name="Andreopoulos B."/>
            <person name="Baker S."/>
            <person name="Barry K."/>
            <person name="Bills G."/>
            <person name="Bluhm B."/>
            <person name="Cannon C."/>
            <person name="Castanera R."/>
            <person name="Culley D."/>
            <person name="Daum C."/>
            <person name="Ezra D."/>
            <person name="Gonzalez J."/>
            <person name="Henrissat B."/>
            <person name="Kuo A."/>
            <person name="Liang C."/>
            <person name="Lipzen A."/>
            <person name="Lutzoni F."/>
            <person name="Magnuson J."/>
            <person name="Mondo S."/>
            <person name="Nolan M."/>
            <person name="Ohm R."/>
            <person name="Pangilinan J."/>
            <person name="Park H.-J."/>
            <person name="Ramirez L."/>
            <person name="Alfaro M."/>
            <person name="Sun H."/>
            <person name="Tritt A."/>
            <person name="Yoshinaga Y."/>
            <person name="Zwiers L.-H."/>
            <person name="Turgeon B."/>
            <person name="Goodwin S."/>
            <person name="Spatafora J."/>
            <person name="Crous P."/>
            <person name="Grigoriev I."/>
        </authorList>
    </citation>
    <scope>NUCLEOTIDE SEQUENCE</scope>
    <source>
        <strain evidence="5">HMLAC05119</strain>
    </source>
</reference>
<dbReference type="GO" id="GO:0034965">
    <property type="term" value="P:intronic box C/D snoRNA processing"/>
    <property type="evidence" value="ECO:0007669"/>
    <property type="project" value="TreeGrafter"/>
</dbReference>
<dbReference type="GO" id="GO:0000171">
    <property type="term" value="F:ribonuclease MRP activity"/>
    <property type="evidence" value="ECO:0007669"/>
    <property type="project" value="TreeGrafter"/>
</dbReference>
<dbReference type="GO" id="GO:0000172">
    <property type="term" value="C:ribonuclease MRP complex"/>
    <property type="evidence" value="ECO:0007669"/>
    <property type="project" value="InterPro"/>
</dbReference>
<gene>
    <name evidence="5" type="ORF">BDU57DRAFT_319276</name>
</gene>
<dbReference type="PANTHER" id="PTHR28256:SF1">
    <property type="entry name" value="RIBONUCLEASES P_MRP PROTEIN SUBUNIT POP7"/>
    <property type="match status" value="1"/>
</dbReference>
<evidence type="ECO:0000256" key="4">
    <source>
        <dbReference type="SAM" id="MobiDB-lite"/>
    </source>
</evidence>
<keyword evidence="2" id="KW-0819">tRNA processing</keyword>
<dbReference type="EMBL" id="ML979138">
    <property type="protein sequence ID" value="KAF1913707.1"/>
    <property type="molecule type" value="Genomic_DNA"/>
</dbReference>
<evidence type="ECO:0000256" key="3">
    <source>
        <dbReference type="ARBA" id="ARBA00023242"/>
    </source>
</evidence>
<evidence type="ECO:0000313" key="6">
    <source>
        <dbReference type="Proteomes" id="UP000800096"/>
    </source>
</evidence>
<dbReference type="GO" id="GO:0001682">
    <property type="term" value="P:tRNA 5'-leader removal"/>
    <property type="evidence" value="ECO:0007669"/>
    <property type="project" value="InterPro"/>
</dbReference>
<evidence type="ECO:0000256" key="2">
    <source>
        <dbReference type="ARBA" id="ARBA00022694"/>
    </source>
</evidence>
<dbReference type="GO" id="GO:0003723">
    <property type="term" value="F:RNA binding"/>
    <property type="evidence" value="ECO:0007669"/>
    <property type="project" value="TreeGrafter"/>
</dbReference>
<keyword evidence="6" id="KW-1185">Reference proteome</keyword>
<dbReference type="GO" id="GO:0006364">
    <property type="term" value="P:rRNA processing"/>
    <property type="evidence" value="ECO:0007669"/>
    <property type="project" value="TreeGrafter"/>
</dbReference>
<proteinExistence type="predicted"/>
<sequence>MTANDATPLLMRRTLSHLATKAMAGQKRTRDGQVKSTDATAQAAIEPPIADPTPPCSQPQLPCSKSSSAQTPTQETAQTKHPKPTNATASTHPKPAPSNPTHQKLPRLPPNTKICKRPLLHPSPAPPFSSALSPKTIYITPSTPFVPALKRIRALLAQIAHREEDAALQPLYGNKARSAGALSNRLVERHIADACVGGGKEGGREKVFLKASGRAIPRALEVGVEMQAEGCGVRVEMGSVRAVDDVEIVAGVEAGDEDIPETRLRNVSCVTVSIWAK</sequence>
<organism evidence="5 6">
    <name type="scientific">Ampelomyces quisqualis</name>
    <name type="common">Powdery mildew agent</name>
    <dbReference type="NCBI Taxonomy" id="50730"/>
    <lineage>
        <taxon>Eukaryota</taxon>
        <taxon>Fungi</taxon>
        <taxon>Dikarya</taxon>
        <taxon>Ascomycota</taxon>
        <taxon>Pezizomycotina</taxon>
        <taxon>Dothideomycetes</taxon>
        <taxon>Pleosporomycetidae</taxon>
        <taxon>Pleosporales</taxon>
        <taxon>Pleosporineae</taxon>
        <taxon>Phaeosphaeriaceae</taxon>
        <taxon>Ampelomyces</taxon>
    </lineage>
</organism>
<evidence type="ECO:0000313" key="5">
    <source>
        <dbReference type="EMBL" id="KAF1913707.1"/>
    </source>
</evidence>
<accession>A0A6A5QI30</accession>
<protein>
    <submittedName>
        <fullName evidence="5">Rpp20 subunit of nuclear RNase MRP and P-domain-containing protein</fullName>
    </submittedName>
</protein>
<dbReference type="OrthoDB" id="5416589at2759"/>
<dbReference type="InterPro" id="IPR020241">
    <property type="entry name" value="RNase_P/MRP_Pop7_fungi"/>
</dbReference>
<dbReference type="GO" id="GO:0000294">
    <property type="term" value="P:nuclear-transcribed mRNA catabolic process, RNase MRP-dependent"/>
    <property type="evidence" value="ECO:0007669"/>
    <property type="project" value="TreeGrafter"/>
</dbReference>
<dbReference type="InterPro" id="IPR036882">
    <property type="entry name" value="Alba-like_dom_sf"/>
</dbReference>
<name>A0A6A5QI30_AMPQU</name>
<dbReference type="Proteomes" id="UP000800096">
    <property type="component" value="Unassembled WGS sequence"/>
</dbReference>
<dbReference type="PANTHER" id="PTHR28256">
    <property type="entry name" value="RIBONUCLEASES P/MRP PROTEIN SUBUNIT POP7"/>
    <property type="match status" value="1"/>
</dbReference>
<dbReference type="InterPro" id="IPR014612">
    <property type="entry name" value="Pop7/Rpp20"/>
</dbReference>
<feature type="compositionally biased region" description="Polar residues" evidence="4">
    <location>
        <begin position="58"/>
        <end position="91"/>
    </location>
</feature>
<feature type="region of interest" description="Disordered" evidence="4">
    <location>
        <begin position="21"/>
        <end position="132"/>
    </location>
</feature>
<keyword evidence="3" id="KW-0539">Nucleus</keyword>
<dbReference type="Pfam" id="PF12328">
    <property type="entry name" value="Rpp20"/>
    <property type="match status" value="1"/>
</dbReference>
<evidence type="ECO:0000256" key="1">
    <source>
        <dbReference type="ARBA" id="ARBA00004123"/>
    </source>
</evidence>
<dbReference type="GO" id="GO:0004526">
    <property type="term" value="F:ribonuclease P activity"/>
    <property type="evidence" value="ECO:0007669"/>
    <property type="project" value="TreeGrafter"/>
</dbReference>